<gene>
    <name evidence="5" type="ORF">OCU04_001087</name>
</gene>
<protein>
    <recommendedName>
        <fullName evidence="4">Zn(2)-C6 fungal-type domain-containing protein</fullName>
    </recommendedName>
</protein>
<feature type="compositionally biased region" description="Low complexity" evidence="3">
    <location>
        <begin position="421"/>
        <end position="432"/>
    </location>
</feature>
<dbReference type="CDD" id="cd00067">
    <property type="entry name" value="GAL4"/>
    <property type="match status" value="1"/>
</dbReference>
<dbReference type="PANTHER" id="PTHR37534">
    <property type="entry name" value="TRANSCRIPTIONAL ACTIVATOR PROTEIN UGA3"/>
    <property type="match status" value="1"/>
</dbReference>
<dbReference type="GO" id="GO:0045944">
    <property type="term" value="P:positive regulation of transcription by RNA polymerase II"/>
    <property type="evidence" value="ECO:0007669"/>
    <property type="project" value="TreeGrafter"/>
</dbReference>
<dbReference type="GO" id="GO:0000976">
    <property type="term" value="F:transcription cis-regulatory region binding"/>
    <property type="evidence" value="ECO:0007669"/>
    <property type="project" value="TreeGrafter"/>
</dbReference>
<dbReference type="Proteomes" id="UP001152300">
    <property type="component" value="Unassembled WGS sequence"/>
</dbReference>
<dbReference type="GO" id="GO:0008270">
    <property type="term" value="F:zinc ion binding"/>
    <property type="evidence" value="ECO:0007669"/>
    <property type="project" value="InterPro"/>
</dbReference>
<dbReference type="InterPro" id="IPR036864">
    <property type="entry name" value="Zn2-C6_fun-type_DNA-bd_sf"/>
</dbReference>
<evidence type="ECO:0000256" key="1">
    <source>
        <dbReference type="ARBA" id="ARBA00004123"/>
    </source>
</evidence>
<dbReference type="EMBL" id="JAPEIS010000001">
    <property type="protein sequence ID" value="KAJ8070716.1"/>
    <property type="molecule type" value="Genomic_DNA"/>
</dbReference>
<dbReference type="GO" id="GO:0000981">
    <property type="term" value="F:DNA-binding transcription factor activity, RNA polymerase II-specific"/>
    <property type="evidence" value="ECO:0007669"/>
    <property type="project" value="InterPro"/>
</dbReference>
<evidence type="ECO:0000313" key="6">
    <source>
        <dbReference type="Proteomes" id="UP001152300"/>
    </source>
</evidence>
<dbReference type="GO" id="GO:0005634">
    <property type="term" value="C:nucleus"/>
    <property type="evidence" value="ECO:0007669"/>
    <property type="project" value="UniProtKB-SubCell"/>
</dbReference>
<dbReference type="SUPFAM" id="SSF57701">
    <property type="entry name" value="Zn2/Cys6 DNA-binding domain"/>
    <property type="match status" value="1"/>
</dbReference>
<keyword evidence="6" id="KW-1185">Reference proteome</keyword>
<dbReference type="PROSITE" id="PS50048">
    <property type="entry name" value="ZN2_CY6_FUNGAL_2"/>
    <property type="match status" value="1"/>
</dbReference>
<evidence type="ECO:0000256" key="3">
    <source>
        <dbReference type="SAM" id="MobiDB-lite"/>
    </source>
</evidence>
<evidence type="ECO:0000256" key="2">
    <source>
        <dbReference type="ARBA" id="ARBA00023242"/>
    </source>
</evidence>
<accession>A0A9X0AXE9</accession>
<dbReference type="AlphaFoldDB" id="A0A9X0AXE9"/>
<reference evidence="5" key="1">
    <citation type="submission" date="2022-11" db="EMBL/GenBank/DDBJ databases">
        <title>Genome Resource of Sclerotinia nivalis Strain SnTB1, a Plant Pathogen Isolated from American Ginseng.</title>
        <authorList>
            <person name="Fan S."/>
        </authorList>
    </citation>
    <scope>NUCLEOTIDE SEQUENCE</scope>
    <source>
        <strain evidence="5">SnTB1</strain>
    </source>
</reference>
<dbReference type="Gene3D" id="4.10.240.10">
    <property type="entry name" value="Zn(2)-C6 fungal-type DNA-binding domain"/>
    <property type="match status" value="1"/>
</dbReference>
<dbReference type="Pfam" id="PF00172">
    <property type="entry name" value="Zn_clus"/>
    <property type="match status" value="1"/>
</dbReference>
<comment type="subcellular location">
    <subcellularLocation>
        <location evidence="1">Nucleus</location>
    </subcellularLocation>
</comment>
<dbReference type="InterPro" id="IPR001138">
    <property type="entry name" value="Zn2Cys6_DnaBD"/>
</dbReference>
<sequence>MTTRARSTTGCWTCRIRRKKCDEGKPVCQRCSKLQLDCDGYGERPPWMDGGEQEKLRAEQMQQARKNKGSTGLSKTQQTLDPASLHTAFASDAFDFSSSDASSSLTEATRDPMDKLFNQNDYFGDLDFATLEPSTTGEMLPPLPTPASSIEHFDLSPFTALEMNSCSYSYPIINPPILPQHHLSIPPRATSIGEEEGTLILHYFQYVHGIQAPFSSRLDRGWLYSIVVRTQASYWSTLTLTSYIQGLDAFSYHSRALAELQIIDTTKFDSELYQDRCLDYCFAMAQLVFFESLKGAQETYLIHSRAVSSLLNSLANVTLSSLNLKVCNFVNTALWWIHIISGCSLRSNYTLHNPENCHFLHGQQVLTENIPDFPSWIITCLWRISQLDHWKKSAVQNRSLSMFELVKRASDIHNQLRGRTSTSSASPSNSVSGMWTPGSGKHDSQVSQVTGIFASAAVIYLNVVVSGSQGNISEISDGVRESVSQFRQLPSRDLLRVLLWPFVVTSCFASGEDRQYLSSMATNAISETFCVTGIEKAFSVVQECWRLRDLGQQIDADWVSASTVLNKCYALL</sequence>
<dbReference type="SMART" id="SM00066">
    <property type="entry name" value="GAL4"/>
    <property type="match status" value="1"/>
</dbReference>
<dbReference type="PROSITE" id="PS00463">
    <property type="entry name" value="ZN2_CY6_FUNGAL_1"/>
    <property type="match status" value="1"/>
</dbReference>
<evidence type="ECO:0000259" key="4">
    <source>
        <dbReference type="PROSITE" id="PS50048"/>
    </source>
</evidence>
<feature type="region of interest" description="Disordered" evidence="3">
    <location>
        <begin position="416"/>
        <end position="442"/>
    </location>
</feature>
<name>A0A9X0AXE9_9HELO</name>
<keyword evidence="2" id="KW-0539">Nucleus</keyword>
<dbReference type="InterPro" id="IPR021858">
    <property type="entry name" value="Fun_TF"/>
</dbReference>
<feature type="domain" description="Zn(2)-C6 fungal-type" evidence="4">
    <location>
        <begin position="10"/>
        <end position="38"/>
    </location>
</feature>
<dbReference type="PANTHER" id="PTHR37534:SF26">
    <property type="entry name" value="TRANSCRIPTION FACTOR, PUTATIVE-RELATED"/>
    <property type="match status" value="1"/>
</dbReference>
<dbReference type="OrthoDB" id="5213892at2759"/>
<evidence type="ECO:0000313" key="5">
    <source>
        <dbReference type="EMBL" id="KAJ8070716.1"/>
    </source>
</evidence>
<comment type="caution">
    <text evidence="5">The sequence shown here is derived from an EMBL/GenBank/DDBJ whole genome shotgun (WGS) entry which is preliminary data.</text>
</comment>
<organism evidence="5 6">
    <name type="scientific">Sclerotinia nivalis</name>
    <dbReference type="NCBI Taxonomy" id="352851"/>
    <lineage>
        <taxon>Eukaryota</taxon>
        <taxon>Fungi</taxon>
        <taxon>Dikarya</taxon>
        <taxon>Ascomycota</taxon>
        <taxon>Pezizomycotina</taxon>
        <taxon>Leotiomycetes</taxon>
        <taxon>Helotiales</taxon>
        <taxon>Sclerotiniaceae</taxon>
        <taxon>Sclerotinia</taxon>
    </lineage>
</organism>
<proteinExistence type="predicted"/>
<dbReference type="Pfam" id="PF11951">
    <property type="entry name" value="Fungal_trans_2"/>
    <property type="match status" value="1"/>
</dbReference>